<name>A0A427XLX6_9TREE</name>
<keyword evidence="3" id="KW-1185">Reference proteome</keyword>
<protein>
    <submittedName>
        <fullName evidence="2">Uncharacterized protein</fullName>
    </submittedName>
</protein>
<proteinExistence type="predicted"/>
<comment type="caution">
    <text evidence="2">The sequence shown here is derived from an EMBL/GenBank/DDBJ whole genome shotgun (WGS) entry which is preliminary data.</text>
</comment>
<organism evidence="2 3">
    <name type="scientific">Apiotrichum porosum</name>
    <dbReference type="NCBI Taxonomy" id="105984"/>
    <lineage>
        <taxon>Eukaryota</taxon>
        <taxon>Fungi</taxon>
        <taxon>Dikarya</taxon>
        <taxon>Basidiomycota</taxon>
        <taxon>Agaricomycotina</taxon>
        <taxon>Tremellomycetes</taxon>
        <taxon>Trichosporonales</taxon>
        <taxon>Trichosporonaceae</taxon>
        <taxon>Apiotrichum</taxon>
    </lineage>
</organism>
<reference evidence="2 3" key="1">
    <citation type="submission" date="2018-11" db="EMBL/GenBank/DDBJ databases">
        <title>Genome sequence of Apiotrichum porosum DSM 27194.</title>
        <authorList>
            <person name="Aliyu H."/>
            <person name="Gorte O."/>
            <person name="Ochsenreither K."/>
        </authorList>
    </citation>
    <scope>NUCLEOTIDE SEQUENCE [LARGE SCALE GENOMIC DNA]</scope>
    <source>
        <strain evidence="2 3">DSM 27194</strain>
    </source>
</reference>
<evidence type="ECO:0000313" key="3">
    <source>
        <dbReference type="Proteomes" id="UP000279236"/>
    </source>
</evidence>
<dbReference type="EMBL" id="RSCE01000009">
    <property type="protein sequence ID" value="RSH79828.1"/>
    <property type="molecule type" value="Genomic_DNA"/>
</dbReference>
<evidence type="ECO:0000256" key="1">
    <source>
        <dbReference type="SAM" id="MobiDB-lite"/>
    </source>
</evidence>
<accession>A0A427XLX6</accession>
<sequence length="213" mass="22708">MQQNQQQQQPVPGAEARRIAILGVDRARQGPGAVLPPRAPIPGAEARRAALRDVDVDVDVDMDQAPAPDRIQELEDEAAALRAELAATPDAALVAGLKQEATILRAQIEAKSAARAAEIAALEEELARPPPPPELAIMTARAAQATYEAEQAKQVVQAAQARAAVEDQRIADMETELANARRELGHYMSAPRQPRELRNGARGGPYGAYANPG</sequence>
<evidence type="ECO:0000313" key="2">
    <source>
        <dbReference type="EMBL" id="RSH79828.1"/>
    </source>
</evidence>
<dbReference type="RefSeq" id="XP_028474937.1">
    <property type="nucleotide sequence ID" value="XM_028624769.1"/>
</dbReference>
<dbReference type="Proteomes" id="UP000279236">
    <property type="component" value="Unassembled WGS sequence"/>
</dbReference>
<gene>
    <name evidence="2" type="ORF">EHS24_009488</name>
</gene>
<dbReference type="GeneID" id="39594031"/>
<feature type="region of interest" description="Disordered" evidence="1">
    <location>
        <begin position="185"/>
        <end position="213"/>
    </location>
</feature>
<dbReference type="AlphaFoldDB" id="A0A427XLX6"/>